<dbReference type="AlphaFoldDB" id="A0AAN9AUP4"/>
<keyword evidence="2" id="KW-1185">Reference proteome</keyword>
<dbReference type="Gene3D" id="3.40.50.150">
    <property type="entry name" value="Vaccinia Virus protein VP39"/>
    <property type="match status" value="1"/>
</dbReference>
<dbReference type="InterPro" id="IPR029063">
    <property type="entry name" value="SAM-dependent_MTases_sf"/>
</dbReference>
<dbReference type="InterPro" id="IPR005299">
    <property type="entry name" value="MeTrfase_7"/>
</dbReference>
<dbReference type="PANTHER" id="PTHR31009">
    <property type="entry name" value="S-ADENOSYL-L-METHIONINE:CARBOXYL METHYLTRANSFERASE FAMILY PROTEIN"/>
    <property type="match status" value="1"/>
</dbReference>
<sequence>MEQAITTDLLNHVTLTLFSPQSLFKSVYPHHLPPLYFLLPNTSSGFLHPLIVSSYRLSSCSVSYSYTRQAPHLFRRSAGQRQHELHAASLVRLISRKQLSTLLGDMTSPRDKGSHLPFWKAGSGHYGDTLGKQSIGTSFSSEPLILSFLDTIPVRQGQVFTIGDYGTNDGYCSMHVISSIISQLRKKHGESLPIQIVYEDQERNDFNSLFHRLSDETSYMSKFSNVYPLATNVNFYKQCVPDGTCDIILSSHATHWLEKLDMQFKDTYLHYFASEEEQRRFNTEADRDWTKFLRLRARELKPGGLLIVLHLGICDNFQASSFVRDATPTSSRDSTLQEKNKLVEYTISGLGTTCLDLYLDFDSAWKQLREEGVISQKEYDDCNMACAIRTATQLTSPFMEDNSPVREAGLSLIHIDELVQPCVLKLLWLKKLLEEGVDDRDSFAQNMVTAHRVWSQSSVASSLSDMRSAEERAAILDKLYLTLMKRVAARDPRSYKSDAIIGRLVARKE</sequence>
<comment type="caution">
    <text evidence="1">The sequence shown here is derived from an EMBL/GenBank/DDBJ whole genome shotgun (WGS) entry which is preliminary data.</text>
</comment>
<protein>
    <submittedName>
        <fullName evidence="1">Uncharacterized protein</fullName>
    </submittedName>
</protein>
<reference evidence="1 2" key="1">
    <citation type="submission" date="2024-02" db="EMBL/GenBank/DDBJ databases">
        <title>Chromosome-scale genome assembly of the rough periwinkle Littorina saxatilis.</title>
        <authorList>
            <person name="De Jode A."/>
            <person name="Faria R."/>
            <person name="Formenti G."/>
            <person name="Sims Y."/>
            <person name="Smith T.P."/>
            <person name="Tracey A."/>
            <person name="Wood J.M.D."/>
            <person name="Zagrodzka Z.B."/>
            <person name="Johannesson K."/>
            <person name="Butlin R.K."/>
            <person name="Leder E.H."/>
        </authorList>
    </citation>
    <scope>NUCLEOTIDE SEQUENCE [LARGE SCALE GENOMIC DNA]</scope>
    <source>
        <strain evidence="1">Snail1</strain>
        <tissue evidence="1">Muscle</tissue>
    </source>
</reference>
<gene>
    <name evidence="1" type="ORF">V1264_007242</name>
</gene>
<evidence type="ECO:0000313" key="1">
    <source>
        <dbReference type="EMBL" id="KAK7093502.1"/>
    </source>
</evidence>
<proteinExistence type="predicted"/>
<name>A0AAN9AUP4_9CAEN</name>
<dbReference type="GO" id="GO:0008168">
    <property type="term" value="F:methyltransferase activity"/>
    <property type="evidence" value="ECO:0007669"/>
    <property type="project" value="InterPro"/>
</dbReference>
<dbReference type="SUPFAM" id="SSF53335">
    <property type="entry name" value="S-adenosyl-L-methionine-dependent methyltransferases"/>
    <property type="match status" value="1"/>
</dbReference>
<dbReference type="EMBL" id="JBAMIC010000019">
    <property type="protein sequence ID" value="KAK7093502.1"/>
    <property type="molecule type" value="Genomic_DNA"/>
</dbReference>
<accession>A0AAN9AUP4</accession>
<evidence type="ECO:0000313" key="2">
    <source>
        <dbReference type="Proteomes" id="UP001374579"/>
    </source>
</evidence>
<organism evidence="1 2">
    <name type="scientific">Littorina saxatilis</name>
    <dbReference type="NCBI Taxonomy" id="31220"/>
    <lineage>
        <taxon>Eukaryota</taxon>
        <taxon>Metazoa</taxon>
        <taxon>Spiralia</taxon>
        <taxon>Lophotrochozoa</taxon>
        <taxon>Mollusca</taxon>
        <taxon>Gastropoda</taxon>
        <taxon>Caenogastropoda</taxon>
        <taxon>Littorinimorpha</taxon>
        <taxon>Littorinoidea</taxon>
        <taxon>Littorinidae</taxon>
        <taxon>Littorina</taxon>
    </lineage>
</organism>
<dbReference type="Proteomes" id="UP001374579">
    <property type="component" value="Unassembled WGS sequence"/>
</dbReference>
<dbReference type="Pfam" id="PF03492">
    <property type="entry name" value="Methyltransf_7"/>
    <property type="match status" value="1"/>
</dbReference>